<proteinExistence type="predicted"/>
<dbReference type="OrthoDB" id="120976at2759"/>
<dbReference type="Proteomes" id="UP000230750">
    <property type="component" value="Unassembled WGS sequence"/>
</dbReference>
<gene>
    <name evidence="1" type="ORF">BSL78_18927</name>
</gene>
<organism evidence="1 2">
    <name type="scientific">Stichopus japonicus</name>
    <name type="common">Sea cucumber</name>
    <dbReference type="NCBI Taxonomy" id="307972"/>
    <lineage>
        <taxon>Eukaryota</taxon>
        <taxon>Metazoa</taxon>
        <taxon>Echinodermata</taxon>
        <taxon>Eleutherozoa</taxon>
        <taxon>Echinozoa</taxon>
        <taxon>Holothuroidea</taxon>
        <taxon>Aspidochirotacea</taxon>
        <taxon>Aspidochirotida</taxon>
        <taxon>Stichopodidae</taxon>
        <taxon>Apostichopus</taxon>
    </lineage>
</organism>
<evidence type="ECO:0000313" key="2">
    <source>
        <dbReference type="Proteomes" id="UP000230750"/>
    </source>
</evidence>
<sequence>MSTFARRSSNNDEAVEEIKQRLYENSILADLCQVPLIFVMFAHMAHDQRDFMKFKSVTQFFKHMIRCFYDTLKQKIKTIEATVYLHEMEHHELDKIAFEGLNKKTNNCHGLRLISSKSRARIYDQYISIGILVEEDEVSDDSTGTMCCLQRWSVFIINYSVNGMQPTTLSLL</sequence>
<protein>
    <submittedName>
        <fullName evidence="1">Uncharacterized protein</fullName>
    </submittedName>
</protein>
<evidence type="ECO:0000313" key="1">
    <source>
        <dbReference type="EMBL" id="PIK44220.1"/>
    </source>
</evidence>
<dbReference type="AlphaFoldDB" id="A0A2G8K890"/>
<dbReference type="EMBL" id="MRZV01000789">
    <property type="protein sequence ID" value="PIK44220.1"/>
    <property type="molecule type" value="Genomic_DNA"/>
</dbReference>
<comment type="caution">
    <text evidence="1">The sequence shown here is derived from an EMBL/GenBank/DDBJ whole genome shotgun (WGS) entry which is preliminary data.</text>
</comment>
<accession>A0A2G8K890</accession>
<keyword evidence="2" id="KW-1185">Reference proteome</keyword>
<name>A0A2G8K890_STIJA</name>
<reference evidence="1 2" key="1">
    <citation type="journal article" date="2017" name="PLoS Biol.">
        <title>The sea cucumber genome provides insights into morphological evolution and visceral regeneration.</title>
        <authorList>
            <person name="Zhang X."/>
            <person name="Sun L."/>
            <person name="Yuan J."/>
            <person name="Sun Y."/>
            <person name="Gao Y."/>
            <person name="Zhang L."/>
            <person name="Li S."/>
            <person name="Dai H."/>
            <person name="Hamel J.F."/>
            <person name="Liu C."/>
            <person name="Yu Y."/>
            <person name="Liu S."/>
            <person name="Lin W."/>
            <person name="Guo K."/>
            <person name="Jin S."/>
            <person name="Xu P."/>
            <person name="Storey K.B."/>
            <person name="Huan P."/>
            <person name="Zhang T."/>
            <person name="Zhou Y."/>
            <person name="Zhang J."/>
            <person name="Lin C."/>
            <person name="Li X."/>
            <person name="Xing L."/>
            <person name="Huo D."/>
            <person name="Sun M."/>
            <person name="Wang L."/>
            <person name="Mercier A."/>
            <person name="Li F."/>
            <person name="Yang H."/>
            <person name="Xiang J."/>
        </authorList>
    </citation>
    <scope>NUCLEOTIDE SEQUENCE [LARGE SCALE GENOMIC DNA]</scope>
    <source>
        <strain evidence="1">Shaxun</strain>
        <tissue evidence="1">Muscle</tissue>
    </source>
</reference>